<protein>
    <submittedName>
        <fullName evidence="1">Uncharacterized protein</fullName>
    </submittedName>
</protein>
<accession>A0A423I5Y1</accession>
<dbReference type="AlphaFoldDB" id="A0A423I5Y1"/>
<gene>
    <name evidence="1" type="ORF">BK660_17390</name>
</gene>
<dbReference type="EMBL" id="MOBK01000006">
    <property type="protein sequence ID" value="RON20816.1"/>
    <property type="molecule type" value="Genomic_DNA"/>
</dbReference>
<dbReference type="Proteomes" id="UP000285636">
    <property type="component" value="Unassembled WGS sequence"/>
</dbReference>
<reference evidence="1 2" key="1">
    <citation type="submission" date="2016-10" db="EMBL/GenBank/DDBJ databases">
        <title>Comparative genome analysis of multiple Pseudomonas spp. focuses on biocontrol and plant growth promoting traits.</title>
        <authorList>
            <person name="Tao X.-Y."/>
            <person name="Taylor C.G."/>
        </authorList>
    </citation>
    <scope>NUCLEOTIDE SEQUENCE [LARGE SCALE GENOMIC DNA]</scope>
    <source>
        <strain evidence="1 2">38D7</strain>
    </source>
</reference>
<organism evidence="1 2">
    <name type="scientific">Pseudomonas brassicacearum</name>
    <dbReference type="NCBI Taxonomy" id="930166"/>
    <lineage>
        <taxon>Bacteria</taxon>
        <taxon>Pseudomonadati</taxon>
        <taxon>Pseudomonadota</taxon>
        <taxon>Gammaproteobacteria</taxon>
        <taxon>Pseudomonadales</taxon>
        <taxon>Pseudomonadaceae</taxon>
        <taxon>Pseudomonas</taxon>
    </lineage>
</organism>
<comment type="caution">
    <text evidence="1">The sequence shown here is derived from an EMBL/GenBank/DDBJ whole genome shotgun (WGS) entry which is preliminary data.</text>
</comment>
<proteinExistence type="predicted"/>
<name>A0A423I5Y1_9PSED</name>
<evidence type="ECO:0000313" key="1">
    <source>
        <dbReference type="EMBL" id="RON20816.1"/>
    </source>
</evidence>
<sequence>MSRRPIWFVVEDICVIIAALMNPYGCANKMSRFEALRDAYALPTDVKPGRTEILRAAVQGIYENFVLFMETPVWSFKDLDGLDMPYISVGRIEGGEFRLGKVEDFAVSSEGVNFSINIVIDEAVDQFPKAHIHFSLTVDEQDGALTVTSHSAASGPVVFVGADFTPVSQHLHEIFCSELAAFKSMHSPVALTT</sequence>
<evidence type="ECO:0000313" key="2">
    <source>
        <dbReference type="Proteomes" id="UP000285636"/>
    </source>
</evidence>